<dbReference type="Proteomes" id="UP000664277">
    <property type="component" value="Unassembled WGS sequence"/>
</dbReference>
<gene>
    <name evidence="5" type="ORF">J0M35_03670</name>
</gene>
<name>A0A8J7P951_9BACT</name>
<sequence>MDGPNNLERGRTLCQQGLFHEAVPFFETALAMAQRNFGENAPEIAEYLEDLGDAYAAVERASESLMVFDRLYRLAERILGPNHPQIVSVLWKMSILAERLGNVGDSYEMCNQALGRARLCLRPDDELAKAVVERFAYLNEILQNYNAQPSTSPYEQAPQDTLSQVSQPPANSGNPLDLMSNEIVSNPYSVYEDPRKSNVEAAESQAPNQEQVHSHEQAEYLQTGYEQAAQVNAYQASINQANSYQANNYQEAPQPAAMPAGEIGSIFSGKGEIARSPFSQSLNQALGSTSAIDYDALPNSARGLDAEYLEANKRAALPGHLTESSVFGQRDTGYLPEEEDYNISDIENLTGRRTPKVEHGAKKARKFAQEADKRIVIGRMLKEYLIPIAALVVLGGIIIYGTLPLLQPRKEKEPVGKGSIVEAKYLTGDLEKSIELLSGDRARIVTAGSAMIVPAKKLENNLGSYFELIANSLTEKQLLLNKVENGYESEEGTIYYNAVEREMLVVEKMRQLARFAQSIFWQTGSYPVIITPQISTEFSYINPFDNKTWNIPIKQVPARTESYDSLELTLETGATVMDSEINKPGNIAAYVSISGEKNNAQKTNAFYLRGVGRNGELIRQSKPGLFLAVKADNAIMGGLQQQTAPPEKPKAKETKRSSRKRDSKKSPVKKEISKDNAEAAPAKPVPVPQIEEITPSKPTRLWIINGASVPLVVLHFGLAISLAALTLITFAISRMEGVDIKGERTTNQNHIVLGISLFFFLATCAALVIQMTVYS</sequence>
<evidence type="ECO:0000256" key="2">
    <source>
        <dbReference type="ARBA" id="ARBA00022803"/>
    </source>
</evidence>
<dbReference type="Pfam" id="PF13424">
    <property type="entry name" value="TPR_12"/>
    <property type="match status" value="1"/>
</dbReference>
<proteinExistence type="predicted"/>
<comment type="caution">
    <text evidence="5">The sequence shown here is derived from an EMBL/GenBank/DDBJ whole genome shotgun (WGS) entry which is preliminary data.</text>
</comment>
<evidence type="ECO:0000313" key="6">
    <source>
        <dbReference type="Proteomes" id="UP000664277"/>
    </source>
</evidence>
<evidence type="ECO:0000256" key="3">
    <source>
        <dbReference type="SAM" id="MobiDB-lite"/>
    </source>
</evidence>
<reference evidence="5" key="1">
    <citation type="submission" date="2021-02" db="EMBL/GenBank/DDBJ databases">
        <title>Genome-Resolved Metagenomics of a Microbial Community Performing Photosynthetic Biological Nutrient Removal.</title>
        <authorList>
            <person name="Mcdaniel E.A."/>
        </authorList>
    </citation>
    <scope>NUCLEOTIDE SEQUENCE</scope>
    <source>
        <strain evidence="5">UWPOB_OBS1</strain>
    </source>
</reference>
<dbReference type="InterPro" id="IPR011990">
    <property type="entry name" value="TPR-like_helical_dom_sf"/>
</dbReference>
<dbReference type="Gene3D" id="1.25.40.10">
    <property type="entry name" value="Tetratricopeptide repeat domain"/>
    <property type="match status" value="1"/>
</dbReference>
<keyword evidence="4" id="KW-0812">Transmembrane</keyword>
<dbReference type="AlphaFoldDB" id="A0A8J7P951"/>
<feature type="transmembrane region" description="Helical" evidence="4">
    <location>
        <begin position="702"/>
        <end position="730"/>
    </location>
</feature>
<feature type="compositionally biased region" description="Polar residues" evidence="3">
    <location>
        <begin position="148"/>
        <end position="174"/>
    </location>
</feature>
<organism evidence="5 6">
    <name type="scientific">Candidatus Obscuribacter phosphatis</name>
    <dbReference type="NCBI Taxonomy" id="1906157"/>
    <lineage>
        <taxon>Bacteria</taxon>
        <taxon>Bacillati</taxon>
        <taxon>Candidatus Melainabacteria</taxon>
        <taxon>Candidatus Obscuribacterales</taxon>
        <taxon>Candidatus Obscuribacteraceae</taxon>
        <taxon>Candidatus Obscuribacter</taxon>
    </lineage>
</organism>
<dbReference type="EMBL" id="JAFLCK010000003">
    <property type="protein sequence ID" value="MBN8659437.1"/>
    <property type="molecule type" value="Genomic_DNA"/>
</dbReference>
<accession>A0A8J7P951</accession>
<feature type="compositionally biased region" description="Basic and acidic residues" evidence="3">
    <location>
        <begin position="664"/>
        <end position="677"/>
    </location>
</feature>
<keyword evidence="1" id="KW-0677">Repeat</keyword>
<feature type="transmembrane region" description="Helical" evidence="4">
    <location>
        <begin position="751"/>
        <end position="773"/>
    </location>
</feature>
<evidence type="ECO:0000256" key="4">
    <source>
        <dbReference type="SAM" id="Phobius"/>
    </source>
</evidence>
<keyword evidence="4" id="KW-1133">Transmembrane helix</keyword>
<protein>
    <submittedName>
        <fullName evidence="5">Tetratricopeptide repeat protein</fullName>
    </submittedName>
</protein>
<keyword evidence="2" id="KW-0802">TPR repeat</keyword>
<evidence type="ECO:0000313" key="5">
    <source>
        <dbReference type="EMBL" id="MBN8659437.1"/>
    </source>
</evidence>
<feature type="compositionally biased region" description="Basic and acidic residues" evidence="3">
    <location>
        <begin position="647"/>
        <end position="656"/>
    </location>
</feature>
<dbReference type="SUPFAM" id="SSF48452">
    <property type="entry name" value="TPR-like"/>
    <property type="match status" value="1"/>
</dbReference>
<feature type="region of interest" description="Disordered" evidence="3">
    <location>
        <begin position="638"/>
        <end position="687"/>
    </location>
</feature>
<dbReference type="PANTHER" id="PTHR45641">
    <property type="entry name" value="TETRATRICOPEPTIDE REPEAT PROTEIN (AFU_ORTHOLOGUE AFUA_6G03870)"/>
    <property type="match status" value="1"/>
</dbReference>
<evidence type="ECO:0000256" key="1">
    <source>
        <dbReference type="ARBA" id="ARBA00022737"/>
    </source>
</evidence>
<feature type="transmembrane region" description="Helical" evidence="4">
    <location>
        <begin position="384"/>
        <end position="403"/>
    </location>
</feature>
<feature type="region of interest" description="Disordered" evidence="3">
    <location>
        <begin position="148"/>
        <end position="179"/>
    </location>
</feature>
<keyword evidence="4" id="KW-0472">Membrane</keyword>
<feature type="region of interest" description="Disordered" evidence="3">
    <location>
        <begin position="194"/>
        <end position="216"/>
    </location>
</feature>